<evidence type="ECO:0000313" key="5">
    <source>
        <dbReference type="EMBL" id="KPC49578.1"/>
    </source>
</evidence>
<dbReference type="GO" id="GO:0005737">
    <property type="term" value="C:cytoplasm"/>
    <property type="evidence" value="ECO:0007669"/>
    <property type="project" value="TreeGrafter"/>
</dbReference>
<dbReference type="AlphaFoldDB" id="A0A0N0XHH7"/>
<dbReference type="GO" id="GO:0019748">
    <property type="term" value="P:secondary metabolic process"/>
    <property type="evidence" value="ECO:0007669"/>
    <property type="project" value="TreeGrafter"/>
</dbReference>
<dbReference type="Pfam" id="PF00106">
    <property type="entry name" value="adh_short"/>
    <property type="match status" value="1"/>
</dbReference>
<dbReference type="InterPro" id="IPR036291">
    <property type="entry name" value="NAD(P)-bd_dom_sf"/>
</dbReference>
<name>A0A0N0XHH7_9NEIS</name>
<dbReference type="PANTHER" id="PTHR43544:SF32">
    <property type="entry name" value="CHAIN DEHYDROGENASE, PUTATIVE (AFU_ORTHOLOGUE AFUA_5G01530)-RELATED"/>
    <property type="match status" value="1"/>
</dbReference>
<evidence type="ECO:0000256" key="2">
    <source>
        <dbReference type="ARBA" id="ARBA00022857"/>
    </source>
</evidence>
<dbReference type="OrthoDB" id="9786435at2"/>
<dbReference type="Gene3D" id="3.40.50.720">
    <property type="entry name" value="NAD(P)-binding Rossmann-like Domain"/>
    <property type="match status" value="1"/>
</dbReference>
<evidence type="ECO:0000256" key="3">
    <source>
        <dbReference type="ARBA" id="ARBA00023002"/>
    </source>
</evidence>
<dbReference type="PRINTS" id="PR00080">
    <property type="entry name" value="SDRFAMILY"/>
</dbReference>
<dbReference type="PRINTS" id="PR00081">
    <property type="entry name" value="GDHRDH"/>
</dbReference>
<reference evidence="5 6" key="1">
    <citation type="submission" date="2015-07" db="EMBL/GenBank/DDBJ databases">
        <title>Draft genome sequence of the Amantichitinum ursilacus IGB-41, a new chitin-degrading bacterium.</title>
        <authorList>
            <person name="Kirstahler P."/>
            <person name="Guenther M."/>
            <person name="Grumaz C."/>
            <person name="Rupp S."/>
            <person name="Zibek S."/>
            <person name="Sohn K."/>
        </authorList>
    </citation>
    <scope>NUCLEOTIDE SEQUENCE [LARGE SCALE GENOMIC DNA]</scope>
    <source>
        <strain evidence="5 6">IGB-41</strain>
    </source>
</reference>
<dbReference type="EMBL" id="LAQT01000036">
    <property type="protein sequence ID" value="KPC49578.1"/>
    <property type="molecule type" value="Genomic_DNA"/>
</dbReference>
<dbReference type="GO" id="GO:0004316">
    <property type="term" value="F:3-oxoacyl-[acyl-carrier-protein] reductase (NADPH) activity"/>
    <property type="evidence" value="ECO:0007669"/>
    <property type="project" value="UniProtKB-EC"/>
</dbReference>
<dbReference type="PANTHER" id="PTHR43544">
    <property type="entry name" value="SHORT-CHAIN DEHYDROGENASE/REDUCTASE"/>
    <property type="match status" value="1"/>
</dbReference>
<dbReference type="InterPro" id="IPR051468">
    <property type="entry name" value="Fungal_SecMetab_SDRs"/>
</dbReference>
<evidence type="ECO:0000313" key="6">
    <source>
        <dbReference type="Proteomes" id="UP000037939"/>
    </source>
</evidence>
<dbReference type="EC" id="1.1.1.100" evidence="5"/>
<evidence type="ECO:0000256" key="1">
    <source>
        <dbReference type="ARBA" id="ARBA00006484"/>
    </source>
</evidence>
<dbReference type="RefSeq" id="WP_053939516.1">
    <property type="nucleotide sequence ID" value="NZ_LAQT01000036.1"/>
</dbReference>
<accession>A0A0N0XHH7</accession>
<protein>
    <submittedName>
        <fullName evidence="5">3-oxoacyl-[acyl-carrier-protein] reductase FabG</fullName>
        <ecNumber evidence="5">1.1.1.100</ecNumber>
    </submittedName>
</protein>
<keyword evidence="2" id="KW-0521">NADP</keyword>
<organism evidence="5 6">
    <name type="scientific">Amantichitinum ursilacus</name>
    <dbReference type="NCBI Taxonomy" id="857265"/>
    <lineage>
        <taxon>Bacteria</taxon>
        <taxon>Pseudomonadati</taxon>
        <taxon>Pseudomonadota</taxon>
        <taxon>Betaproteobacteria</taxon>
        <taxon>Neisseriales</taxon>
        <taxon>Chitinibacteraceae</taxon>
        <taxon>Amantichitinum</taxon>
    </lineage>
</organism>
<keyword evidence="3 5" id="KW-0560">Oxidoreductase</keyword>
<dbReference type="CDD" id="cd05324">
    <property type="entry name" value="carb_red_PTCR-like_SDR_c"/>
    <property type="match status" value="1"/>
</dbReference>
<comment type="caution">
    <text evidence="5">The sequence shown here is derived from an EMBL/GenBank/DDBJ whole genome shotgun (WGS) entry which is preliminary data.</text>
</comment>
<comment type="similarity">
    <text evidence="1 4">Belongs to the short-chain dehydrogenases/reductases (SDR) family.</text>
</comment>
<keyword evidence="6" id="KW-1185">Reference proteome</keyword>
<gene>
    <name evidence="5" type="primary">fabG_12</name>
    <name evidence="5" type="ORF">WG78_19680</name>
</gene>
<proteinExistence type="inferred from homology"/>
<dbReference type="InterPro" id="IPR045313">
    <property type="entry name" value="CBR1-like"/>
</dbReference>
<dbReference type="Proteomes" id="UP000037939">
    <property type="component" value="Unassembled WGS sequence"/>
</dbReference>
<dbReference type="STRING" id="857265.WG78_19680"/>
<dbReference type="InterPro" id="IPR002347">
    <property type="entry name" value="SDR_fam"/>
</dbReference>
<evidence type="ECO:0000256" key="4">
    <source>
        <dbReference type="RuleBase" id="RU000363"/>
    </source>
</evidence>
<dbReference type="SUPFAM" id="SSF51735">
    <property type="entry name" value="NAD(P)-binding Rossmann-fold domains"/>
    <property type="match status" value="1"/>
</dbReference>
<sequence>MTSAQRTVLISGANKGIGLETARQLAAEGYRVYVGTRDLANGQAAIESLHLPDADLRAIQLDVTDAASVAAAAAQIDAEVGQLDVLINNAGIAIDLAPPSQVGLDKMRQTYDVNVYGPITLTQAMLPLLRKAQTRVVVNLSSELGSTTLHGYPDFAYYGVNLAAYNMSKAALNMYTVLLAKELRDEGFHINAINPGYTATDLNNHQGTRSVQQAAAVVVKYATLDKSGPNGGFYTDGGAMPW</sequence>